<proteinExistence type="predicted"/>
<reference evidence="2 3" key="1">
    <citation type="submission" date="2020-04" db="EMBL/GenBank/DDBJ databases">
        <authorList>
            <person name="Laetsch R D."/>
            <person name="Stevens L."/>
            <person name="Kumar S."/>
            <person name="Blaxter L. M."/>
        </authorList>
    </citation>
    <scope>NUCLEOTIDE SEQUENCE [LARGE SCALE GENOMIC DNA]</scope>
</reference>
<accession>A0A8S1EJ29</accession>
<dbReference type="OrthoDB" id="5775223at2759"/>
<name>A0A8S1EJ29_9PELO</name>
<protein>
    <submittedName>
        <fullName evidence="2">Uncharacterized protein</fullName>
    </submittedName>
</protein>
<gene>
    <name evidence="2" type="ORF">CBOVIS_LOCUS1049</name>
</gene>
<dbReference type="EMBL" id="CADEPM010000001">
    <property type="protein sequence ID" value="CAB3397672.1"/>
    <property type="molecule type" value="Genomic_DNA"/>
</dbReference>
<evidence type="ECO:0000256" key="1">
    <source>
        <dbReference type="SAM" id="MobiDB-lite"/>
    </source>
</evidence>
<comment type="caution">
    <text evidence="2">The sequence shown here is derived from an EMBL/GenBank/DDBJ whole genome shotgun (WGS) entry which is preliminary data.</text>
</comment>
<dbReference type="AlphaFoldDB" id="A0A8S1EJ29"/>
<keyword evidence="3" id="KW-1185">Reference proteome</keyword>
<organism evidence="2 3">
    <name type="scientific">Caenorhabditis bovis</name>
    <dbReference type="NCBI Taxonomy" id="2654633"/>
    <lineage>
        <taxon>Eukaryota</taxon>
        <taxon>Metazoa</taxon>
        <taxon>Ecdysozoa</taxon>
        <taxon>Nematoda</taxon>
        <taxon>Chromadorea</taxon>
        <taxon>Rhabditida</taxon>
        <taxon>Rhabditina</taxon>
        <taxon>Rhabditomorpha</taxon>
        <taxon>Rhabditoidea</taxon>
        <taxon>Rhabditidae</taxon>
        <taxon>Peloderinae</taxon>
        <taxon>Caenorhabditis</taxon>
    </lineage>
</organism>
<evidence type="ECO:0000313" key="2">
    <source>
        <dbReference type="EMBL" id="CAB3397672.1"/>
    </source>
</evidence>
<evidence type="ECO:0000313" key="3">
    <source>
        <dbReference type="Proteomes" id="UP000494206"/>
    </source>
</evidence>
<dbReference type="Proteomes" id="UP000494206">
    <property type="component" value="Unassembled WGS sequence"/>
</dbReference>
<sequence>MSSILVYDREHNFKKWFVYWIPKSKTLGVKDAKDVVYEKEMTVQDRMDLLNVTKTLLEDKWSDLFAECGLHIESVADKEIVLSFALERNVTLEKAELTGDFDELLYLEYLRMKTMLNSSPTKRKRTASAVDPSTSVDEKLKSPELVPLKKRITRSSAKSNGPQFEEQ</sequence>
<feature type="region of interest" description="Disordered" evidence="1">
    <location>
        <begin position="121"/>
        <end position="142"/>
    </location>
</feature>